<dbReference type="EMBL" id="JBHTJV010000009">
    <property type="protein sequence ID" value="MFD0916783.1"/>
    <property type="molecule type" value="Genomic_DNA"/>
</dbReference>
<evidence type="ECO:0000313" key="2">
    <source>
        <dbReference type="Proteomes" id="UP001597101"/>
    </source>
</evidence>
<organism evidence="1 2">
    <name type="scientific">Pseudahrensia aquimaris</name>
    <dbReference type="NCBI Taxonomy" id="744461"/>
    <lineage>
        <taxon>Bacteria</taxon>
        <taxon>Pseudomonadati</taxon>
        <taxon>Pseudomonadota</taxon>
        <taxon>Alphaproteobacteria</taxon>
        <taxon>Hyphomicrobiales</taxon>
        <taxon>Ahrensiaceae</taxon>
        <taxon>Pseudahrensia</taxon>
    </lineage>
</organism>
<reference evidence="2" key="1">
    <citation type="journal article" date="2019" name="Int. J. Syst. Evol. Microbiol.">
        <title>The Global Catalogue of Microorganisms (GCM) 10K type strain sequencing project: providing services to taxonomists for standard genome sequencing and annotation.</title>
        <authorList>
            <consortium name="The Broad Institute Genomics Platform"/>
            <consortium name="The Broad Institute Genome Sequencing Center for Infectious Disease"/>
            <person name="Wu L."/>
            <person name="Ma J."/>
        </authorList>
    </citation>
    <scope>NUCLEOTIDE SEQUENCE [LARGE SCALE GENOMIC DNA]</scope>
    <source>
        <strain evidence="2">CCUG 60023</strain>
    </source>
</reference>
<accession>A0ABW3FGB9</accession>
<keyword evidence="2" id="KW-1185">Reference proteome</keyword>
<evidence type="ECO:0000313" key="1">
    <source>
        <dbReference type="EMBL" id="MFD0916783.1"/>
    </source>
</evidence>
<dbReference type="InterPro" id="IPR011044">
    <property type="entry name" value="Quino_amine_DH_bsu"/>
</dbReference>
<dbReference type="SUPFAM" id="SSF50969">
    <property type="entry name" value="YVTN repeat-like/Quinoprotein amine dehydrogenase"/>
    <property type="match status" value="1"/>
</dbReference>
<protein>
    <submittedName>
        <fullName evidence="1">Uncharacterized protein</fullName>
    </submittedName>
</protein>
<dbReference type="RefSeq" id="WP_377212632.1">
    <property type="nucleotide sequence ID" value="NZ_JBHTJV010000009.1"/>
</dbReference>
<sequence>MGYETQSGYHVPFRYGVSASGFAWFFDPEEGVFVYDVERQTLKARLRVPAATQVVPGIDKPEPDCSHRNHEMLVGPDGRHLYHLNSHGITTSDLSVINIENGEIVRSFKDLPGGGELSEFACSIALDQFSRLALEGCNVAGVTVPMSMPVSKIKVAGNGIACLPSKKLIPVAHPSSNLAAISCVRTVASVRLRHAQGAGM</sequence>
<comment type="caution">
    <text evidence="1">The sequence shown here is derived from an EMBL/GenBank/DDBJ whole genome shotgun (WGS) entry which is preliminary data.</text>
</comment>
<dbReference type="Proteomes" id="UP001597101">
    <property type="component" value="Unassembled WGS sequence"/>
</dbReference>
<name>A0ABW3FGB9_9HYPH</name>
<proteinExistence type="predicted"/>
<gene>
    <name evidence="1" type="ORF">ACFQ14_10225</name>
</gene>